<dbReference type="PRINTS" id="PR00171">
    <property type="entry name" value="SUGRTRNSPORT"/>
</dbReference>
<feature type="transmembrane region" description="Helical" evidence="10">
    <location>
        <begin position="103"/>
        <end position="122"/>
    </location>
</feature>
<evidence type="ECO:0000259" key="11">
    <source>
        <dbReference type="PROSITE" id="PS50850"/>
    </source>
</evidence>
<feature type="transmembrane region" description="Helical" evidence="10">
    <location>
        <begin position="373"/>
        <end position="392"/>
    </location>
</feature>
<dbReference type="SUPFAM" id="SSF103473">
    <property type="entry name" value="MFS general substrate transporter"/>
    <property type="match status" value="1"/>
</dbReference>
<dbReference type="InterPro" id="IPR005828">
    <property type="entry name" value="MFS_sugar_transport-like"/>
</dbReference>
<evidence type="ECO:0000256" key="9">
    <source>
        <dbReference type="RuleBase" id="RU003346"/>
    </source>
</evidence>
<dbReference type="AlphaFoldDB" id="A0A1M5MH18"/>
<protein>
    <submittedName>
        <fullName evidence="12">MFS transporter, sugar porter (SP) family</fullName>
    </submittedName>
</protein>
<dbReference type="InterPro" id="IPR003663">
    <property type="entry name" value="Sugar/inositol_transpt"/>
</dbReference>
<evidence type="ECO:0000256" key="10">
    <source>
        <dbReference type="SAM" id="Phobius"/>
    </source>
</evidence>
<keyword evidence="4" id="KW-1003">Cell membrane</keyword>
<evidence type="ECO:0000313" key="12">
    <source>
        <dbReference type="EMBL" id="SHG76481.1"/>
    </source>
</evidence>
<feature type="transmembrane region" description="Helical" evidence="10">
    <location>
        <begin position="280"/>
        <end position="301"/>
    </location>
</feature>
<dbReference type="PANTHER" id="PTHR48020">
    <property type="entry name" value="PROTON MYO-INOSITOL COTRANSPORTER"/>
    <property type="match status" value="1"/>
</dbReference>
<dbReference type="STRING" id="947013.SAMN04488109_1737"/>
<feature type="transmembrane region" description="Helical" evidence="10">
    <location>
        <begin position="134"/>
        <end position="157"/>
    </location>
</feature>
<reference evidence="12 13" key="1">
    <citation type="submission" date="2016-11" db="EMBL/GenBank/DDBJ databases">
        <authorList>
            <person name="Jaros S."/>
            <person name="Januszkiewicz K."/>
            <person name="Wedrychowicz H."/>
        </authorList>
    </citation>
    <scope>NUCLEOTIDE SEQUENCE [LARGE SCALE GENOMIC DNA]</scope>
    <source>
        <strain evidence="12 13">DSM 24574</strain>
    </source>
</reference>
<keyword evidence="8 10" id="KW-0472">Membrane</keyword>
<evidence type="ECO:0000256" key="1">
    <source>
        <dbReference type="ARBA" id="ARBA00004651"/>
    </source>
</evidence>
<comment type="similarity">
    <text evidence="2 9">Belongs to the major facilitator superfamily. Sugar transporter (TC 2.A.1.1) family.</text>
</comment>
<feature type="transmembrane region" description="Helical" evidence="10">
    <location>
        <begin position="404"/>
        <end position="422"/>
    </location>
</feature>
<evidence type="ECO:0000256" key="8">
    <source>
        <dbReference type="ARBA" id="ARBA00023136"/>
    </source>
</evidence>
<dbReference type="EMBL" id="FQWQ01000001">
    <property type="protein sequence ID" value="SHG76481.1"/>
    <property type="molecule type" value="Genomic_DNA"/>
</dbReference>
<feature type="transmembrane region" description="Helical" evidence="10">
    <location>
        <begin position="335"/>
        <end position="361"/>
    </location>
</feature>
<evidence type="ECO:0000256" key="7">
    <source>
        <dbReference type="ARBA" id="ARBA00022989"/>
    </source>
</evidence>
<evidence type="ECO:0000313" key="13">
    <source>
        <dbReference type="Proteomes" id="UP000184212"/>
    </source>
</evidence>
<feature type="transmembrane region" description="Helical" evidence="10">
    <location>
        <begin position="76"/>
        <end position="97"/>
    </location>
</feature>
<dbReference type="PROSITE" id="PS00217">
    <property type="entry name" value="SUGAR_TRANSPORT_2"/>
    <property type="match status" value="1"/>
</dbReference>
<dbReference type="PROSITE" id="PS50850">
    <property type="entry name" value="MFS"/>
    <property type="match status" value="1"/>
</dbReference>
<sequence>MNAPATAFRSAIVAALGGFLFGFDTAVISGVEKSIQTLWSLDDFAHGFTVAAALMGTVIGALIAGRPAEKYGRKKILQAIGLLYLVTSLVTALTPAWSLFVMFRFLGGIGVGASSVVGPLYISEISPAHSRGKLVGLFQFMVVSGILIAFVSNYLLFGVGEDSWRWMLGVQAAPALLYFVMVFFVPESPRWLVKHGRPDEAKQVFTDIGEPQPAEAIKKIQASLHSDTDVKESVFNGQYNKPIFYAVVLAMFNQLSGINAIMYYAPRIFEMTGLAKDTALLQAVSIGVTNMIFTLLALSVIDKFGRKTLLVIGSVGMVISLGLVTHAFYTKQFGGYAVMFYLVGFIAFFAFSQGAVIWVFISEIFPNKVRSQGQTLGSSTHWIMAAVISWTFPVLAESSEMGGFYSFLIFTVMMLLHGFFAWKVLPETKGKSLEGIQESLGIH</sequence>
<dbReference type="InterPro" id="IPR020846">
    <property type="entry name" value="MFS_dom"/>
</dbReference>
<organism evidence="12 13">
    <name type="scientific">Chryseolinea serpens</name>
    <dbReference type="NCBI Taxonomy" id="947013"/>
    <lineage>
        <taxon>Bacteria</taxon>
        <taxon>Pseudomonadati</taxon>
        <taxon>Bacteroidota</taxon>
        <taxon>Cytophagia</taxon>
        <taxon>Cytophagales</taxon>
        <taxon>Fulvivirgaceae</taxon>
        <taxon>Chryseolinea</taxon>
    </lineage>
</organism>
<evidence type="ECO:0000256" key="2">
    <source>
        <dbReference type="ARBA" id="ARBA00010992"/>
    </source>
</evidence>
<dbReference type="InterPro" id="IPR050814">
    <property type="entry name" value="Myo-inositol_Transporter"/>
</dbReference>
<dbReference type="Proteomes" id="UP000184212">
    <property type="component" value="Unassembled WGS sequence"/>
</dbReference>
<dbReference type="Pfam" id="PF00083">
    <property type="entry name" value="Sugar_tr"/>
    <property type="match status" value="1"/>
</dbReference>
<evidence type="ECO:0000256" key="4">
    <source>
        <dbReference type="ARBA" id="ARBA00022475"/>
    </source>
</evidence>
<keyword evidence="6 10" id="KW-0812">Transmembrane</keyword>
<keyword evidence="3 9" id="KW-0813">Transport</keyword>
<dbReference type="Gene3D" id="1.20.1250.20">
    <property type="entry name" value="MFS general substrate transporter like domains"/>
    <property type="match status" value="2"/>
</dbReference>
<dbReference type="PROSITE" id="PS00216">
    <property type="entry name" value="SUGAR_TRANSPORT_1"/>
    <property type="match status" value="1"/>
</dbReference>
<feature type="transmembrane region" description="Helical" evidence="10">
    <location>
        <begin position="45"/>
        <end position="64"/>
    </location>
</feature>
<name>A0A1M5MH18_9BACT</name>
<keyword evidence="13" id="KW-1185">Reference proteome</keyword>
<keyword evidence="5" id="KW-0762">Sugar transport</keyword>
<dbReference type="GO" id="GO:0005886">
    <property type="term" value="C:plasma membrane"/>
    <property type="evidence" value="ECO:0007669"/>
    <property type="project" value="UniProtKB-SubCell"/>
</dbReference>
<keyword evidence="7 10" id="KW-1133">Transmembrane helix</keyword>
<dbReference type="InterPro" id="IPR036259">
    <property type="entry name" value="MFS_trans_sf"/>
</dbReference>
<dbReference type="NCBIfam" id="TIGR00879">
    <property type="entry name" value="SP"/>
    <property type="match status" value="1"/>
</dbReference>
<accession>A0A1M5MH18</accession>
<dbReference type="InterPro" id="IPR005829">
    <property type="entry name" value="Sugar_transporter_CS"/>
</dbReference>
<dbReference type="OrthoDB" id="9783823at2"/>
<dbReference type="RefSeq" id="WP_073132809.1">
    <property type="nucleotide sequence ID" value="NZ_FQWQ01000001.1"/>
</dbReference>
<feature type="transmembrane region" description="Helical" evidence="10">
    <location>
        <begin position="243"/>
        <end position="265"/>
    </location>
</feature>
<evidence type="ECO:0000256" key="3">
    <source>
        <dbReference type="ARBA" id="ARBA00022448"/>
    </source>
</evidence>
<dbReference type="FunFam" id="1.20.1250.20:FF:000122">
    <property type="entry name" value="D-xylose transporter XylE"/>
    <property type="match status" value="1"/>
</dbReference>
<gene>
    <name evidence="12" type="ORF">SAMN04488109_1737</name>
</gene>
<evidence type="ECO:0000256" key="6">
    <source>
        <dbReference type="ARBA" id="ARBA00022692"/>
    </source>
</evidence>
<evidence type="ECO:0000256" key="5">
    <source>
        <dbReference type="ARBA" id="ARBA00022597"/>
    </source>
</evidence>
<proteinExistence type="inferred from homology"/>
<feature type="transmembrane region" description="Helical" evidence="10">
    <location>
        <begin position="308"/>
        <end position="329"/>
    </location>
</feature>
<dbReference type="PANTHER" id="PTHR48020:SF12">
    <property type="entry name" value="PROTON MYO-INOSITOL COTRANSPORTER"/>
    <property type="match status" value="1"/>
</dbReference>
<comment type="subcellular location">
    <subcellularLocation>
        <location evidence="1">Cell membrane</location>
        <topology evidence="1">Multi-pass membrane protein</topology>
    </subcellularLocation>
</comment>
<dbReference type="GO" id="GO:0022857">
    <property type="term" value="F:transmembrane transporter activity"/>
    <property type="evidence" value="ECO:0007669"/>
    <property type="project" value="InterPro"/>
</dbReference>
<feature type="domain" description="Major facilitator superfamily (MFS) profile" evidence="11">
    <location>
        <begin position="10"/>
        <end position="429"/>
    </location>
</feature>
<feature type="transmembrane region" description="Helical" evidence="10">
    <location>
        <begin position="163"/>
        <end position="185"/>
    </location>
</feature>